<keyword evidence="7" id="KW-0472">Membrane</keyword>
<evidence type="ECO:0000313" key="11">
    <source>
        <dbReference type="Proteomes" id="UP001430172"/>
    </source>
</evidence>
<sequence>MPRRTATVAVAAALVTGVGGLAGVPAASAAGTSAVAAPAEVKPSAGEWWWSAMGVDDLHAKGTGKGITVAVVDGPIDPTVPELRGKVVSSTSLCNDPASPRKIRPRSATAKNHAGEHATSMAALIAGTGRGTGPGGRGIRGIAPDATIRHYAAMYDATKADDPDGKECGIDLSSNGNEQKIAIGQAIGQAAEDGADVISISLVSSYSQAMVDGLLTAYREGAIVVAGTPNEDVVPQWPGLGNGVLLVNPLGKDGKVTDFAVRDKGFVQLAAPGEDIMAGRYDESGWHSDRIVSGSSIATALVSGGIAAVWSAHPDATAGQVLQAVQQNTGLRAKGSGFETWFRRVGTDLPRVTAPNRTYGWGIFDPADAAAADPTGLPDANPFVTDEVASTPTAAEITAASGTAASASPSASPSPSASSTAPSAAAPAEQSGESGGSVLPVLGGVAVVLLLLAGAAVVVLRRRAGSAAAAPGTTPTDTDSSTSQGAPGAEGRIHR</sequence>
<feature type="active site" description="Charge relay system" evidence="5">
    <location>
        <position position="296"/>
    </location>
</feature>
<keyword evidence="4 5" id="KW-0720">Serine protease</keyword>
<dbReference type="InterPro" id="IPR015500">
    <property type="entry name" value="Peptidase_S8_subtilisin-rel"/>
</dbReference>
<dbReference type="Pfam" id="PF00082">
    <property type="entry name" value="Peptidase_S8"/>
    <property type="match status" value="1"/>
</dbReference>
<feature type="region of interest" description="Disordered" evidence="6">
    <location>
        <begin position="399"/>
        <end position="435"/>
    </location>
</feature>
<evidence type="ECO:0000256" key="4">
    <source>
        <dbReference type="ARBA" id="ARBA00022825"/>
    </source>
</evidence>
<name>A0ABS2CGR2_9MICO</name>
<dbReference type="InterPro" id="IPR051048">
    <property type="entry name" value="Peptidase_S8/S53_subtilisin"/>
</dbReference>
<feature type="chain" id="PRO_5045919160" evidence="8">
    <location>
        <begin position="30"/>
        <end position="495"/>
    </location>
</feature>
<proteinExistence type="inferred from homology"/>
<evidence type="ECO:0000259" key="9">
    <source>
        <dbReference type="Pfam" id="PF00082"/>
    </source>
</evidence>
<gene>
    <name evidence="10" type="ORF">JQN70_01450</name>
</gene>
<organism evidence="10 11">
    <name type="scientific">Phycicoccus sonneratiae</name>
    <dbReference type="NCBI Taxonomy" id="2807628"/>
    <lineage>
        <taxon>Bacteria</taxon>
        <taxon>Bacillati</taxon>
        <taxon>Actinomycetota</taxon>
        <taxon>Actinomycetes</taxon>
        <taxon>Micrococcales</taxon>
        <taxon>Intrasporangiaceae</taxon>
        <taxon>Phycicoccus</taxon>
    </lineage>
</organism>
<keyword evidence="3 5" id="KW-0378">Hydrolase</keyword>
<comment type="caution">
    <text evidence="10">The sequence shown here is derived from an EMBL/GenBank/DDBJ whole genome shotgun (WGS) entry which is preliminary data.</text>
</comment>
<dbReference type="InterPro" id="IPR036852">
    <property type="entry name" value="Peptidase_S8/S53_dom_sf"/>
</dbReference>
<comment type="similarity">
    <text evidence="1 5">Belongs to the peptidase S8 family.</text>
</comment>
<keyword evidence="7" id="KW-0812">Transmembrane</keyword>
<dbReference type="RefSeq" id="WP_204129536.1">
    <property type="nucleotide sequence ID" value="NZ_JAFDVD010000003.1"/>
</dbReference>
<accession>A0ABS2CGR2</accession>
<feature type="domain" description="Peptidase S8/S53" evidence="9">
    <location>
        <begin position="64"/>
        <end position="362"/>
    </location>
</feature>
<dbReference type="CDD" id="cd00306">
    <property type="entry name" value="Peptidases_S8_S53"/>
    <property type="match status" value="1"/>
</dbReference>
<keyword evidence="2 5" id="KW-0645">Protease</keyword>
<dbReference type="PANTHER" id="PTHR43399">
    <property type="entry name" value="SUBTILISIN-RELATED"/>
    <property type="match status" value="1"/>
</dbReference>
<evidence type="ECO:0000256" key="1">
    <source>
        <dbReference type="ARBA" id="ARBA00011073"/>
    </source>
</evidence>
<feature type="compositionally biased region" description="Low complexity" evidence="6">
    <location>
        <begin position="466"/>
        <end position="483"/>
    </location>
</feature>
<protein>
    <submittedName>
        <fullName evidence="10">S8 family serine peptidase</fullName>
    </submittedName>
</protein>
<feature type="transmembrane region" description="Helical" evidence="7">
    <location>
        <begin position="438"/>
        <end position="460"/>
    </location>
</feature>
<evidence type="ECO:0000256" key="7">
    <source>
        <dbReference type="SAM" id="Phobius"/>
    </source>
</evidence>
<dbReference type="PROSITE" id="PS51892">
    <property type="entry name" value="SUBTILASE"/>
    <property type="match status" value="1"/>
</dbReference>
<dbReference type="InterPro" id="IPR000209">
    <property type="entry name" value="Peptidase_S8/S53_dom"/>
</dbReference>
<evidence type="ECO:0000256" key="8">
    <source>
        <dbReference type="SAM" id="SignalP"/>
    </source>
</evidence>
<reference evidence="10" key="1">
    <citation type="submission" date="2021-02" db="EMBL/GenBank/DDBJ databases">
        <title>Phycicoccus sp. MQZ13P-5T, whole genome shotgun sequence.</title>
        <authorList>
            <person name="Tuo L."/>
        </authorList>
    </citation>
    <scope>NUCLEOTIDE SEQUENCE</scope>
    <source>
        <strain evidence="10">MQZ13P-5</strain>
    </source>
</reference>
<evidence type="ECO:0000256" key="2">
    <source>
        <dbReference type="ARBA" id="ARBA00022670"/>
    </source>
</evidence>
<keyword evidence="11" id="KW-1185">Reference proteome</keyword>
<feature type="active site" description="Charge relay system" evidence="5">
    <location>
        <position position="117"/>
    </location>
</feature>
<evidence type="ECO:0000256" key="6">
    <source>
        <dbReference type="SAM" id="MobiDB-lite"/>
    </source>
</evidence>
<keyword evidence="7" id="KW-1133">Transmembrane helix</keyword>
<dbReference type="PRINTS" id="PR00723">
    <property type="entry name" value="SUBTILISIN"/>
</dbReference>
<dbReference type="EMBL" id="JAFDVD010000003">
    <property type="protein sequence ID" value="MBM6399049.1"/>
    <property type="molecule type" value="Genomic_DNA"/>
</dbReference>
<evidence type="ECO:0000256" key="3">
    <source>
        <dbReference type="ARBA" id="ARBA00022801"/>
    </source>
</evidence>
<feature type="signal peptide" evidence="8">
    <location>
        <begin position="1"/>
        <end position="29"/>
    </location>
</feature>
<keyword evidence="8" id="KW-0732">Signal</keyword>
<feature type="active site" description="Charge relay system" evidence="5">
    <location>
        <position position="73"/>
    </location>
</feature>
<dbReference type="SUPFAM" id="SSF52743">
    <property type="entry name" value="Subtilisin-like"/>
    <property type="match status" value="1"/>
</dbReference>
<evidence type="ECO:0000313" key="10">
    <source>
        <dbReference type="EMBL" id="MBM6399049.1"/>
    </source>
</evidence>
<evidence type="ECO:0000256" key="5">
    <source>
        <dbReference type="PROSITE-ProRule" id="PRU01240"/>
    </source>
</evidence>
<feature type="region of interest" description="Disordered" evidence="6">
    <location>
        <begin position="90"/>
        <end position="115"/>
    </location>
</feature>
<feature type="region of interest" description="Disordered" evidence="6">
    <location>
        <begin position="466"/>
        <end position="495"/>
    </location>
</feature>
<dbReference type="Proteomes" id="UP001430172">
    <property type="component" value="Unassembled WGS sequence"/>
</dbReference>
<dbReference type="Gene3D" id="3.40.50.200">
    <property type="entry name" value="Peptidase S8/S53 domain"/>
    <property type="match status" value="1"/>
</dbReference>
<dbReference type="PANTHER" id="PTHR43399:SF4">
    <property type="entry name" value="CELL WALL-ASSOCIATED PROTEASE"/>
    <property type="match status" value="1"/>
</dbReference>